<dbReference type="AlphaFoldDB" id="A0A6B3NBW3"/>
<keyword evidence="1" id="KW-0732">Signal</keyword>
<reference evidence="2" key="1">
    <citation type="submission" date="2019-11" db="EMBL/GenBank/DDBJ databases">
        <title>Genomic insights into an expanded diversity of filamentous marine cyanobacteria reveals the extraordinary biosynthetic potential of Moorea and Okeania.</title>
        <authorList>
            <person name="Ferreira Leao T."/>
            <person name="Wang M."/>
            <person name="Moss N."/>
            <person name="Da Silva R."/>
            <person name="Sanders J."/>
            <person name="Nurk S."/>
            <person name="Gurevich A."/>
            <person name="Humphrey G."/>
            <person name="Reher R."/>
            <person name="Zhu Q."/>
            <person name="Belda-Ferre P."/>
            <person name="Glukhov E."/>
            <person name="Rex R."/>
            <person name="Dorrestein P.C."/>
            <person name="Knight R."/>
            <person name="Pevzner P."/>
            <person name="Gerwick W.H."/>
            <person name="Gerwick L."/>
        </authorList>
    </citation>
    <scope>NUCLEOTIDE SEQUENCE</scope>
    <source>
        <strain evidence="2">SIO1C4</strain>
    </source>
</reference>
<accession>A0A6B3NBW3</accession>
<feature type="chain" id="PRO_5025693322" description="DUF2808 domain-containing protein" evidence="1">
    <location>
        <begin position="28"/>
        <end position="175"/>
    </location>
</feature>
<proteinExistence type="predicted"/>
<evidence type="ECO:0008006" key="3">
    <source>
        <dbReference type="Google" id="ProtNLM"/>
    </source>
</evidence>
<organism evidence="2">
    <name type="scientific">Symploca sp. SIO1C4</name>
    <dbReference type="NCBI Taxonomy" id="2607765"/>
    <lineage>
        <taxon>Bacteria</taxon>
        <taxon>Bacillati</taxon>
        <taxon>Cyanobacteriota</taxon>
        <taxon>Cyanophyceae</taxon>
        <taxon>Coleofasciculales</taxon>
        <taxon>Coleofasciculaceae</taxon>
        <taxon>Symploca</taxon>
    </lineage>
</organism>
<gene>
    <name evidence="2" type="ORF">F6J89_12460</name>
</gene>
<evidence type="ECO:0000256" key="1">
    <source>
        <dbReference type="SAM" id="SignalP"/>
    </source>
</evidence>
<feature type="signal peptide" evidence="1">
    <location>
        <begin position="1"/>
        <end position="27"/>
    </location>
</feature>
<dbReference type="EMBL" id="JAAHFQ010000210">
    <property type="protein sequence ID" value="NER28415.1"/>
    <property type="molecule type" value="Genomic_DNA"/>
</dbReference>
<sequence>MPKIKLIRQVIASTILLLTLAPQSRQVAQEAPISNFLLNVSCVNAGTGNWNSQTQDISIERAVYTSRMFMGPGDSSASMTCRIKPNKEDLIFQTLTLEFGMRDNDQGSPPVEVNLYLDGFKAESRTVSAGGKDLILVDVTNTSNIALETICSSQNQYCRRVYFWEASLQGIPAPE</sequence>
<protein>
    <recommendedName>
        <fullName evidence="3">DUF2808 domain-containing protein</fullName>
    </recommendedName>
</protein>
<evidence type="ECO:0000313" key="2">
    <source>
        <dbReference type="EMBL" id="NER28415.1"/>
    </source>
</evidence>
<name>A0A6B3NBW3_9CYAN</name>
<comment type="caution">
    <text evidence="2">The sequence shown here is derived from an EMBL/GenBank/DDBJ whole genome shotgun (WGS) entry which is preliminary data.</text>
</comment>